<sequence>MRLTDKVEGEYEDEDEDEAEGERTDDWITSTQIGDENRREGKTGEGNGEEEEWWRKIKWNLSGEL</sequence>
<organism evidence="3 6">
    <name type="scientific">Orbilia oligospora</name>
    <name type="common">Nematode-trapping fungus</name>
    <name type="synonym">Arthrobotrys oligospora</name>
    <dbReference type="NCBI Taxonomy" id="2813651"/>
    <lineage>
        <taxon>Eukaryota</taxon>
        <taxon>Fungi</taxon>
        <taxon>Dikarya</taxon>
        <taxon>Ascomycota</taxon>
        <taxon>Pezizomycotina</taxon>
        <taxon>Orbiliomycetes</taxon>
        <taxon>Orbiliales</taxon>
        <taxon>Orbiliaceae</taxon>
        <taxon>Orbilia</taxon>
    </lineage>
</organism>
<evidence type="ECO:0000313" key="6">
    <source>
        <dbReference type="Proteomes" id="UP000472727"/>
    </source>
</evidence>
<evidence type="ECO:0000313" key="4">
    <source>
        <dbReference type="EMBL" id="KAF3210690.1"/>
    </source>
</evidence>
<dbReference type="Proteomes" id="UP000472727">
    <property type="component" value="Unassembled WGS sequence"/>
</dbReference>
<dbReference type="AlphaFoldDB" id="A0A6G1MEA0"/>
<evidence type="ECO:0000313" key="8">
    <source>
        <dbReference type="Proteomes" id="UP000483672"/>
    </source>
</evidence>
<evidence type="ECO:0000313" key="5">
    <source>
        <dbReference type="EMBL" id="KAF3215424.1"/>
    </source>
</evidence>
<evidence type="ECO:0000313" key="3">
    <source>
        <dbReference type="EMBL" id="KAF3209394.1"/>
    </source>
</evidence>
<dbReference type="EMBL" id="WIWT01000019">
    <property type="protein sequence ID" value="KAF3215424.1"/>
    <property type="molecule type" value="Genomic_DNA"/>
</dbReference>
<evidence type="ECO:0000313" key="7">
    <source>
        <dbReference type="Proteomes" id="UP000479691"/>
    </source>
</evidence>
<evidence type="ECO:0000256" key="1">
    <source>
        <dbReference type="SAM" id="MobiDB-lite"/>
    </source>
</evidence>
<dbReference type="Proteomes" id="UP000614610">
    <property type="component" value="Unassembled WGS sequence"/>
</dbReference>
<proteinExistence type="predicted"/>
<comment type="caution">
    <text evidence="3">The sequence shown here is derived from an EMBL/GenBank/DDBJ whole genome shotgun (WGS) entry which is preliminary data.</text>
</comment>
<feature type="compositionally biased region" description="Acidic residues" evidence="1">
    <location>
        <begin position="10"/>
        <end position="20"/>
    </location>
</feature>
<dbReference type="EMBL" id="WIPF01000092">
    <property type="protein sequence ID" value="KAF3210690.1"/>
    <property type="molecule type" value="Genomic_DNA"/>
</dbReference>
<dbReference type="Proteomes" id="UP000483672">
    <property type="component" value="Unassembled WGS sequence"/>
</dbReference>
<feature type="region of interest" description="Disordered" evidence="1">
    <location>
        <begin position="1"/>
        <end position="51"/>
    </location>
</feature>
<name>A0A6G1MEA0_ORBOL</name>
<accession>A0A6G1MEA0</accession>
<protein>
    <submittedName>
        <fullName evidence="3">Uncharacterized protein</fullName>
    </submittedName>
</protein>
<dbReference type="Proteomes" id="UP000479691">
    <property type="component" value="Unassembled WGS sequence"/>
</dbReference>
<reference evidence="6 7" key="1">
    <citation type="submission" date="2019-06" db="EMBL/GenBank/DDBJ databases">
        <authorList>
            <person name="Palmer J.M."/>
        </authorList>
    </citation>
    <scope>NUCLEOTIDE SEQUENCE [LARGE SCALE GENOMIC DNA]</scope>
    <source>
        <strain evidence="3 6">TWF106</strain>
        <strain evidence="4 8">TWF191</strain>
        <strain evidence="5">TWF679</strain>
        <strain evidence="2 7">TWF788</strain>
    </source>
</reference>
<dbReference type="EMBL" id="JAABOE010000008">
    <property type="protein sequence ID" value="KAF3189556.1"/>
    <property type="molecule type" value="Genomic_DNA"/>
</dbReference>
<gene>
    <name evidence="3" type="ORF">TWF106_010971</name>
    <name evidence="4" type="ORF">TWF191_011073</name>
    <name evidence="5" type="ORF">TWF679_003946</name>
    <name evidence="2" type="ORF">TWF788_010631</name>
</gene>
<evidence type="ECO:0000313" key="2">
    <source>
        <dbReference type="EMBL" id="KAF3189556.1"/>
    </source>
</evidence>
<dbReference type="EMBL" id="WIWS01000086">
    <property type="protein sequence ID" value="KAF3209394.1"/>
    <property type="molecule type" value="Genomic_DNA"/>
</dbReference>